<keyword evidence="2" id="KW-1185">Reference proteome</keyword>
<sequence length="54" mass="6391">MDDKLTLISSKEFETYDDMYKVIDFLNKNLKDLNVVFGLSLNNDKQVITLYKEK</sequence>
<dbReference type="Proteomes" id="UP000002730">
    <property type="component" value="Chromosome"/>
</dbReference>
<dbReference type="STRING" id="573061.Clocel_2142"/>
<dbReference type="Pfam" id="PF14084">
    <property type="entry name" value="DUF4264"/>
    <property type="match status" value="1"/>
</dbReference>
<dbReference type="KEGG" id="ccb:Clocel_2142"/>
<evidence type="ECO:0000313" key="1">
    <source>
        <dbReference type="EMBL" id="ADL51885.1"/>
    </source>
</evidence>
<reference evidence="1 2" key="1">
    <citation type="submission" date="2010-08" db="EMBL/GenBank/DDBJ databases">
        <title>Complete sequence of Clostridium cellulovorans 743B.</title>
        <authorList>
            <consortium name="US DOE Joint Genome Institute"/>
            <person name="Lucas S."/>
            <person name="Copeland A."/>
            <person name="Lapidus A."/>
            <person name="Cheng J.-F."/>
            <person name="Bruce D."/>
            <person name="Goodwin L."/>
            <person name="Pitluck S."/>
            <person name="Chertkov O."/>
            <person name="Detter J.C."/>
            <person name="Han C."/>
            <person name="Tapia R."/>
            <person name="Land M."/>
            <person name="Hauser L."/>
            <person name="Chang Y.-J."/>
            <person name="Jeffries C."/>
            <person name="Kyrpides N."/>
            <person name="Ivanova N."/>
            <person name="Mikhailova N."/>
            <person name="Hemme C.L."/>
            <person name="Woyke T."/>
        </authorList>
    </citation>
    <scope>NUCLEOTIDE SEQUENCE [LARGE SCALE GENOMIC DNA]</scope>
    <source>
        <strain evidence="2">ATCC 35296 / DSM 3052 / OCM 3 / 743B</strain>
    </source>
</reference>
<proteinExistence type="predicted"/>
<dbReference type="HOGENOM" id="CLU_197380_0_0_9"/>
<dbReference type="RefSeq" id="WP_010076896.1">
    <property type="nucleotide sequence ID" value="NC_014393.1"/>
</dbReference>
<evidence type="ECO:0000313" key="2">
    <source>
        <dbReference type="Proteomes" id="UP000002730"/>
    </source>
</evidence>
<dbReference type="InterPro" id="IPR012190">
    <property type="entry name" value="UCP036698"/>
</dbReference>
<evidence type="ECO:0008006" key="3">
    <source>
        <dbReference type="Google" id="ProtNLM"/>
    </source>
</evidence>
<accession>D9SN19</accession>
<gene>
    <name evidence="1" type="ordered locus">Clocel_2142</name>
</gene>
<dbReference type="eggNOG" id="ENOG5030G5A">
    <property type="taxonomic scope" value="Bacteria"/>
</dbReference>
<name>D9SN19_CLOC7</name>
<protein>
    <recommendedName>
        <fullName evidence="3">DUF4264 domain-containing protein</fullName>
    </recommendedName>
</protein>
<dbReference type="AlphaFoldDB" id="D9SN19"/>
<dbReference type="EMBL" id="CP002160">
    <property type="protein sequence ID" value="ADL51885.1"/>
    <property type="molecule type" value="Genomic_DNA"/>
</dbReference>
<dbReference type="OrthoDB" id="2382360at2"/>
<organism evidence="1 2">
    <name type="scientific">Clostridium cellulovorans (strain ATCC 35296 / DSM 3052 / OCM 3 / 743B)</name>
    <dbReference type="NCBI Taxonomy" id="573061"/>
    <lineage>
        <taxon>Bacteria</taxon>
        <taxon>Bacillati</taxon>
        <taxon>Bacillota</taxon>
        <taxon>Clostridia</taxon>
        <taxon>Eubacteriales</taxon>
        <taxon>Clostridiaceae</taxon>
        <taxon>Clostridium</taxon>
    </lineage>
</organism>